<evidence type="ECO:0000313" key="3">
    <source>
        <dbReference type="Proteomes" id="UP000036367"/>
    </source>
</evidence>
<dbReference type="PATRIC" id="fig|595434.4.peg.4818"/>
<dbReference type="STRING" id="595434.RISK_005075"/>
<comment type="caution">
    <text evidence="2">The sequence shown here is derived from an EMBL/GenBank/DDBJ whole genome shotgun (WGS) entry which is preliminary data.</text>
</comment>
<name>A0A0J1EAZ5_RHOIS</name>
<dbReference type="EMBL" id="LECT01000043">
    <property type="protein sequence ID" value="KLU02779.1"/>
    <property type="molecule type" value="Genomic_DNA"/>
</dbReference>
<protein>
    <submittedName>
        <fullName evidence="2">Uncharacterized protein</fullName>
    </submittedName>
</protein>
<sequence length="57" mass="6214">MFGGWCAGSSVQSPSQGLREPNIRDPSIQSAKMSSSAMLANGILSWRLQAENLRPFF</sequence>
<organism evidence="2 3">
    <name type="scientific">Rhodopirellula islandica</name>
    <dbReference type="NCBI Taxonomy" id="595434"/>
    <lineage>
        <taxon>Bacteria</taxon>
        <taxon>Pseudomonadati</taxon>
        <taxon>Planctomycetota</taxon>
        <taxon>Planctomycetia</taxon>
        <taxon>Pirellulales</taxon>
        <taxon>Pirellulaceae</taxon>
        <taxon>Rhodopirellula</taxon>
    </lineage>
</organism>
<evidence type="ECO:0000256" key="1">
    <source>
        <dbReference type="SAM" id="MobiDB-lite"/>
    </source>
</evidence>
<evidence type="ECO:0000313" key="2">
    <source>
        <dbReference type="EMBL" id="KLU02779.1"/>
    </source>
</evidence>
<dbReference type="Proteomes" id="UP000036367">
    <property type="component" value="Unassembled WGS sequence"/>
</dbReference>
<reference evidence="2" key="1">
    <citation type="submission" date="2015-05" db="EMBL/GenBank/DDBJ databases">
        <title>Permanent draft genome of Rhodopirellula islandicus K833.</title>
        <authorList>
            <person name="Kizina J."/>
            <person name="Richter M."/>
            <person name="Glockner F.O."/>
            <person name="Harder J."/>
        </authorList>
    </citation>
    <scope>NUCLEOTIDE SEQUENCE [LARGE SCALE GENOMIC DNA]</scope>
    <source>
        <strain evidence="2">K833</strain>
    </source>
</reference>
<keyword evidence="3" id="KW-1185">Reference proteome</keyword>
<proteinExistence type="predicted"/>
<gene>
    <name evidence="2" type="ORF">RISK_005075</name>
</gene>
<feature type="region of interest" description="Disordered" evidence="1">
    <location>
        <begin position="1"/>
        <end position="24"/>
    </location>
</feature>
<accession>A0A0J1EAZ5</accession>
<dbReference type="AlphaFoldDB" id="A0A0J1EAZ5"/>